<dbReference type="OrthoDB" id="9791874at2"/>
<reference evidence="9 10" key="1">
    <citation type="submission" date="2019-06" db="EMBL/GenBank/DDBJ databases">
        <title>Persicimonas caeni gen. nov., sp. nov., a predatory bacterium isolated from solar saltern.</title>
        <authorList>
            <person name="Wang S."/>
        </authorList>
    </citation>
    <scope>NUCLEOTIDE SEQUENCE [LARGE SCALE GENOMIC DNA]</scope>
    <source>
        <strain evidence="9 10">YN101</strain>
    </source>
</reference>
<dbReference type="PANTHER" id="PTHR30506:SF3">
    <property type="entry name" value="UPF0126 INNER MEMBRANE PROTEIN YADS-RELATED"/>
    <property type="match status" value="1"/>
</dbReference>
<keyword evidence="5 7" id="KW-1133">Transmembrane helix</keyword>
<feature type="transmembrane region" description="Helical" evidence="7">
    <location>
        <begin position="120"/>
        <end position="140"/>
    </location>
</feature>
<keyword evidence="3" id="KW-1003">Cell membrane</keyword>
<dbReference type="PANTHER" id="PTHR30506">
    <property type="entry name" value="INNER MEMBRANE PROTEIN"/>
    <property type="match status" value="1"/>
</dbReference>
<accession>A0A5B8XZ44</accession>
<dbReference type="GO" id="GO:0005886">
    <property type="term" value="C:plasma membrane"/>
    <property type="evidence" value="ECO:0007669"/>
    <property type="project" value="UniProtKB-SubCell"/>
</dbReference>
<feature type="domain" description="Glycine transporter" evidence="8">
    <location>
        <begin position="9"/>
        <end position="82"/>
    </location>
</feature>
<feature type="transmembrane region" description="Helical" evidence="7">
    <location>
        <begin position="176"/>
        <end position="197"/>
    </location>
</feature>
<feature type="transmembrane region" description="Helical" evidence="7">
    <location>
        <begin position="152"/>
        <end position="170"/>
    </location>
</feature>
<gene>
    <name evidence="9" type="ORF">FIV42_01525</name>
</gene>
<protein>
    <submittedName>
        <fullName evidence="9">Trimeric intracellular cation channel family protein</fullName>
    </submittedName>
</protein>
<dbReference type="Pfam" id="PF03458">
    <property type="entry name" value="Gly_transporter"/>
    <property type="match status" value="2"/>
</dbReference>
<dbReference type="Proteomes" id="UP000315995">
    <property type="component" value="Chromosome"/>
</dbReference>
<evidence type="ECO:0000256" key="6">
    <source>
        <dbReference type="ARBA" id="ARBA00023136"/>
    </source>
</evidence>
<feature type="transmembrane region" description="Helical" evidence="7">
    <location>
        <begin position="66"/>
        <end position="82"/>
    </location>
</feature>
<dbReference type="InterPro" id="IPR005115">
    <property type="entry name" value="Gly_transporter"/>
</dbReference>
<evidence type="ECO:0000256" key="5">
    <source>
        <dbReference type="ARBA" id="ARBA00022989"/>
    </source>
</evidence>
<evidence type="ECO:0000313" key="10">
    <source>
        <dbReference type="Proteomes" id="UP000315995"/>
    </source>
</evidence>
<proteinExistence type="inferred from homology"/>
<keyword evidence="4 7" id="KW-0812">Transmembrane</keyword>
<feature type="transmembrane region" description="Helical" evidence="7">
    <location>
        <begin position="34"/>
        <end position="54"/>
    </location>
</feature>
<keyword evidence="10" id="KW-1185">Reference proteome</keyword>
<evidence type="ECO:0000259" key="8">
    <source>
        <dbReference type="Pfam" id="PF03458"/>
    </source>
</evidence>
<evidence type="ECO:0000256" key="3">
    <source>
        <dbReference type="ARBA" id="ARBA00022475"/>
    </source>
</evidence>
<feature type="transmembrane region" description="Helical" evidence="7">
    <location>
        <begin position="94"/>
        <end position="114"/>
    </location>
</feature>
<comment type="similarity">
    <text evidence="2">Belongs to the UPF0126 family.</text>
</comment>
<feature type="domain" description="Glycine transporter" evidence="8">
    <location>
        <begin position="95"/>
        <end position="167"/>
    </location>
</feature>
<comment type="subcellular location">
    <subcellularLocation>
        <location evidence="1">Cell membrane</location>
        <topology evidence="1">Multi-pass membrane protein</topology>
    </subcellularLocation>
</comment>
<keyword evidence="6 7" id="KW-0472">Membrane</keyword>
<evidence type="ECO:0000313" key="9">
    <source>
        <dbReference type="EMBL" id="QDG49463.1"/>
    </source>
</evidence>
<dbReference type="EMBL" id="CP041186">
    <property type="protein sequence ID" value="QDG49463.1"/>
    <property type="molecule type" value="Genomic_DNA"/>
</dbReference>
<accession>A0A4Y6PML5</accession>
<sequence length="215" mass="22206">MHVDWLITLFDYFGIVIFAISGALVGGRRRMDPVGFALVGTVTGVGGGTLRDLVLGVRPVFWVEDPSYIIVCVVASVATYFATSHISSLRRALVWADAVGLATFAVLGTQAALAQQVSPVIAVAMGVMTATFGGIVRDVLCDDVPLILRREIYATAALVGAVVYVGLDWTGLDQTLVMAAGFAAALSVRAFGIVFGVHGSDAGTGAGTGELAAAE</sequence>
<evidence type="ECO:0000256" key="4">
    <source>
        <dbReference type="ARBA" id="ARBA00022692"/>
    </source>
</evidence>
<organism evidence="9 10">
    <name type="scientific">Persicimonas caeni</name>
    <dbReference type="NCBI Taxonomy" id="2292766"/>
    <lineage>
        <taxon>Bacteria</taxon>
        <taxon>Deltaproteobacteria</taxon>
        <taxon>Bradymonadales</taxon>
        <taxon>Bradymonadaceae</taxon>
        <taxon>Persicimonas</taxon>
    </lineage>
</organism>
<dbReference type="AlphaFoldDB" id="A0A4Y6PML5"/>
<evidence type="ECO:0000256" key="7">
    <source>
        <dbReference type="SAM" id="Phobius"/>
    </source>
</evidence>
<evidence type="ECO:0000256" key="2">
    <source>
        <dbReference type="ARBA" id="ARBA00008193"/>
    </source>
</evidence>
<evidence type="ECO:0000256" key="1">
    <source>
        <dbReference type="ARBA" id="ARBA00004651"/>
    </source>
</evidence>
<name>A0A4Y6PML5_PERCE</name>
<feature type="transmembrane region" description="Helical" evidence="7">
    <location>
        <begin position="6"/>
        <end position="27"/>
    </location>
</feature>